<dbReference type="PROSITE" id="PS50878">
    <property type="entry name" value="RT_POL"/>
    <property type="match status" value="1"/>
</dbReference>
<dbReference type="Pfam" id="PF13456">
    <property type="entry name" value="RVT_3"/>
    <property type="match status" value="1"/>
</dbReference>
<dbReference type="Pfam" id="PF00078">
    <property type="entry name" value="RVT_1"/>
    <property type="match status" value="1"/>
</dbReference>
<dbReference type="InterPro" id="IPR044730">
    <property type="entry name" value="RNase_H-like_dom_plant"/>
</dbReference>
<dbReference type="SUPFAM" id="SSF56672">
    <property type="entry name" value="DNA/RNA polymerases"/>
    <property type="match status" value="1"/>
</dbReference>
<name>A0ABM4VC96_COFAR</name>
<dbReference type="InterPro" id="IPR012337">
    <property type="entry name" value="RNaseH-like_sf"/>
</dbReference>
<dbReference type="SUPFAM" id="SSF53098">
    <property type="entry name" value="Ribonuclease H-like"/>
    <property type="match status" value="1"/>
</dbReference>
<dbReference type="PANTHER" id="PTHR33116:SF86">
    <property type="entry name" value="REVERSE TRANSCRIPTASE DOMAIN-CONTAINING PROTEIN"/>
    <property type="match status" value="1"/>
</dbReference>
<dbReference type="RefSeq" id="XP_071917154.1">
    <property type="nucleotide sequence ID" value="XM_072061053.1"/>
</dbReference>
<dbReference type="PANTHER" id="PTHR33116">
    <property type="entry name" value="REVERSE TRANSCRIPTASE ZINC-BINDING DOMAIN-CONTAINING PROTEIN-RELATED-RELATED"/>
    <property type="match status" value="1"/>
</dbReference>
<dbReference type="GeneID" id="140012757"/>
<reference evidence="3" key="1">
    <citation type="submission" date="2025-08" db="UniProtKB">
        <authorList>
            <consortium name="RefSeq"/>
        </authorList>
    </citation>
    <scope>IDENTIFICATION</scope>
    <source>
        <tissue evidence="3">Leaves</tissue>
    </source>
</reference>
<dbReference type="InterPro" id="IPR043502">
    <property type="entry name" value="DNA/RNA_pol_sf"/>
</dbReference>
<keyword evidence="2" id="KW-1185">Reference proteome</keyword>
<organism evidence="2 3">
    <name type="scientific">Coffea arabica</name>
    <name type="common">Arabian coffee</name>
    <dbReference type="NCBI Taxonomy" id="13443"/>
    <lineage>
        <taxon>Eukaryota</taxon>
        <taxon>Viridiplantae</taxon>
        <taxon>Streptophyta</taxon>
        <taxon>Embryophyta</taxon>
        <taxon>Tracheophyta</taxon>
        <taxon>Spermatophyta</taxon>
        <taxon>Magnoliopsida</taxon>
        <taxon>eudicotyledons</taxon>
        <taxon>Gunneridae</taxon>
        <taxon>Pentapetalae</taxon>
        <taxon>asterids</taxon>
        <taxon>lamiids</taxon>
        <taxon>Gentianales</taxon>
        <taxon>Rubiaceae</taxon>
        <taxon>Ixoroideae</taxon>
        <taxon>Gardenieae complex</taxon>
        <taxon>Bertiereae - Coffeeae clade</taxon>
        <taxon>Coffeeae</taxon>
        <taxon>Coffea</taxon>
    </lineage>
</organism>
<dbReference type="CDD" id="cd01650">
    <property type="entry name" value="RT_nLTR_like"/>
    <property type="match status" value="1"/>
</dbReference>
<dbReference type="Pfam" id="PF13966">
    <property type="entry name" value="zf-RVT"/>
    <property type="match status" value="1"/>
</dbReference>
<sequence length="958" mass="109760">MNGQLIRQVEESEIRKALFSMHPNKAPGTDGMSPLFFQHYWDIIKVDVVAAIKSFFHTGHLLKAVNDTIISLIPKVDTPESVVHFRPISLCNVLYKIISKIIANRLKGVLHHCISPSQSAFIPGRQILDNVVVAHEILHFLKNRRKGRVGFMALKLDMSKAYDRVEWKYVGRVMMKMGFCPIFVRWIMSCLSTVTYSFNLNGQKVGCVQPSRGLRQGDPLSPYLFIICAEGLSCLIHKAMMNKEITGIKICKDSPMVSHLFFADDSLLCCQATKQEARKVKSILERYGQASGQVVNFEKSAIFYSKNTTDQRKNGVREVLDNIKEARNGTYLGLPMAIGRSKTQVFAFVQNKISNKLQGWKPKLLSQGGKEILVKSVIMAMPTYVMACFRIPRGLCRQITGKIARFWWGKGEKGTCVHWASWKKLSEVKGRGGLGFRDLEAFNTALLAKQIWRFLMAPNLLVSKVMKAKYMSDEKWMDKKPVSSASWCWKSIHSAASFLYDGLWKRIGDGRSVNMWRDRWIVGSDTGFASTTQPVGCKLEWVSELIEEGKWKNDLLLKWFCAKDTEHIKGIPISIGRRKDRLVWGHSKAGIYSVKSGYALARQREGKAGRRTGQDAETSWEIRKRNVWKQLWHLKVKAKLKHFMWKCLQNCLPVNEQLSKRLHRGEGRCGCCGEDMETIEHLFFFCEKAVETWKLAPVRWDGLLGMQYNFWLWWEQVTQSLALNQGQERVSLTINILWQIWKARNKKLFEQANQDPVKIVRKAQEEWLEFEQVGSTDQKEIAGKLNDALPTRRVRPRKEEIRLYTDAAISAKRVRTGQGIIARNWKGQLLKAKGIVTQGKGSASEVEARAVRNALLMATQAGWTQIIVHTDCKSVVEQITKRKEYDYTTATILEDVQELSLTFEKCSFVFIPRTENHISHQLAQYAVKLVHDIEWETDFPIWLTDLARTELRVVSPFL</sequence>
<accession>A0ABM4VC96</accession>
<feature type="domain" description="Reverse transcriptase" evidence="1">
    <location>
        <begin position="54"/>
        <end position="336"/>
    </location>
</feature>
<dbReference type="InterPro" id="IPR026960">
    <property type="entry name" value="RVT-Znf"/>
</dbReference>
<evidence type="ECO:0000259" key="1">
    <source>
        <dbReference type="PROSITE" id="PS50878"/>
    </source>
</evidence>
<proteinExistence type="predicted"/>
<dbReference type="CDD" id="cd06222">
    <property type="entry name" value="RNase_H_like"/>
    <property type="match status" value="1"/>
</dbReference>
<protein>
    <recommendedName>
        <fullName evidence="1">Reverse transcriptase domain-containing protein</fullName>
    </recommendedName>
</protein>
<evidence type="ECO:0000313" key="3">
    <source>
        <dbReference type="RefSeq" id="XP_071917154.1"/>
    </source>
</evidence>
<dbReference type="Proteomes" id="UP001652660">
    <property type="component" value="Chromosome 8e"/>
</dbReference>
<evidence type="ECO:0000313" key="2">
    <source>
        <dbReference type="Proteomes" id="UP001652660"/>
    </source>
</evidence>
<dbReference type="Gene3D" id="3.30.420.10">
    <property type="entry name" value="Ribonuclease H-like superfamily/Ribonuclease H"/>
    <property type="match status" value="1"/>
</dbReference>
<dbReference type="InterPro" id="IPR000477">
    <property type="entry name" value="RT_dom"/>
</dbReference>
<dbReference type="InterPro" id="IPR036397">
    <property type="entry name" value="RNaseH_sf"/>
</dbReference>
<dbReference type="InterPro" id="IPR002156">
    <property type="entry name" value="RNaseH_domain"/>
</dbReference>
<gene>
    <name evidence="3" type="primary">LOC140012757</name>
</gene>